<dbReference type="InterPro" id="IPR000639">
    <property type="entry name" value="Epox_hydrolase-like"/>
</dbReference>
<keyword evidence="2" id="KW-0378">Hydrolase</keyword>
<dbReference type="PANTHER" id="PTHR42977:SF1">
    <property type="entry name" value="BLR6576 PROTEIN"/>
    <property type="match status" value="1"/>
</dbReference>
<dbReference type="GO" id="GO:0016787">
    <property type="term" value="F:hydrolase activity"/>
    <property type="evidence" value="ECO:0007669"/>
    <property type="project" value="UniProtKB-KW"/>
</dbReference>
<keyword evidence="3" id="KW-1185">Reference proteome</keyword>
<evidence type="ECO:0000313" key="3">
    <source>
        <dbReference type="Proteomes" id="UP001597114"/>
    </source>
</evidence>
<dbReference type="PANTHER" id="PTHR42977">
    <property type="entry name" value="HYDROLASE-RELATED"/>
    <property type="match status" value="1"/>
</dbReference>
<name>A0ABW4F9X2_9PSEU</name>
<accession>A0ABW4F9X2</accession>
<dbReference type="EMBL" id="JBHUCO010000068">
    <property type="protein sequence ID" value="MFD1523527.1"/>
    <property type="molecule type" value="Genomic_DNA"/>
</dbReference>
<dbReference type="Pfam" id="PF00561">
    <property type="entry name" value="Abhydrolase_1"/>
    <property type="match status" value="1"/>
</dbReference>
<dbReference type="InterPro" id="IPR000073">
    <property type="entry name" value="AB_hydrolase_1"/>
</dbReference>
<organism evidence="2 3">
    <name type="scientific">Pseudonocardia yunnanensis</name>
    <dbReference type="NCBI Taxonomy" id="58107"/>
    <lineage>
        <taxon>Bacteria</taxon>
        <taxon>Bacillati</taxon>
        <taxon>Actinomycetota</taxon>
        <taxon>Actinomycetes</taxon>
        <taxon>Pseudonocardiales</taxon>
        <taxon>Pseudonocardiaceae</taxon>
        <taxon>Pseudonocardia</taxon>
    </lineage>
</organism>
<dbReference type="Gene3D" id="3.40.50.1820">
    <property type="entry name" value="alpha/beta hydrolase"/>
    <property type="match status" value="1"/>
</dbReference>
<dbReference type="PRINTS" id="PR00412">
    <property type="entry name" value="EPOXHYDRLASE"/>
</dbReference>
<dbReference type="InterPro" id="IPR029058">
    <property type="entry name" value="AB_hydrolase_fold"/>
</dbReference>
<dbReference type="RefSeq" id="WP_344722876.1">
    <property type="nucleotide sequence ID" value="NZ_BAAAUS010000016.1"/>
</dbReference>
<comment type="caution">
    <text evidence="2">The sequence shown here is derived from an EMBL/GenBank/DDBJ whole genome shotgun (WGS) entry which is preliminary data.</text>
</comment>
<dbReference type="SUPFAM" id="SSF53474">
    <property type="entry name" value="alpha/beta-Hydrolases"/>
    <property type="match status" value="1"/>
</dbReference>
<evidence type="ECO:0000313" key="2">
    <source>
        <dbReference type="EMBL" id="MFD1523527.1"/>
    </source>
</evidence>
<dbReference type="InterPro" id="IPR051340">
    <property type="entry name" value="Haloalkane_dehalogenase"/>
</dbReference>
<dbReference type="Proteomes" id="UP001597114">
    <property type="component" value="Unassembled WGS sequence"/>
</dbReference>
<sequence length="299" mass="33202">MIDVHHRTTTVNGHEVFYREAGHADAPVVLLLHGFPTSSRMFRNLIPALADRYHLIAPDHLGFGHSATPPADEFTYTFDALTDITEGLLDQLGVDRFTMYVQDYGAPIGWRLALRQPSRVEAIISQSGNAYDEGFVPDFWTPIWAYAQAPGPDTERPLRGAFELDAIRWQYVNGVPEPDLVDPDTWLLDHSGLLRPGNDRIQLDLFRDYATNPPLYPAVQEYFRTSQVPTLAVWGAGDEIFGPDGATAFSRDLPDAEVHLVQGGHFLLESALDTVAGYIRGFLGRTLAGNSPQRSGSKR</sequence>
<feature type="domain" description="AB hydrolase-1" evidence="1">
    <location>
        <begin position="27"/>
        <end position="140"/>
    </location>
</feature>
<proteinExistence type="predicted"/>
<gene>
    <name evidence="2" type="ORF">ACFSJD_39010</name>
</gene>
<evidence type="ECO:0000259" key="1">
    <source>
        <dbReference type="Pfam" id="PF00561"/>
    </source>
</evidence>
<protein>
    <submittedName>
        <fullName evidence="2">Alpha/beta fold hydrolase</fullName>
    </submittedName>
</protein>
<reference evidence="3" key="1">
    <citation type="journal article" date="2019" name="Int. J. Syst. Evol. Microbiol.">
        <title>The Global Catalogue of Microorganisms (GCM) 10K type strain sequencing project: providing services to taxonomists for standard genome sequencing and annotation.</title>
        <authorList>
            <consortium name="The Broad Institute Genomics Platform"/>
            <consortium name="The Broad Institute Genome Sequencing Center for Infectious Disease"/>
            <person name="Wu L."/>
            <person name="Ma J."/>
        </authorList>
    </citation>
    <scope>NUCLEOTIDE SEQUENCE [LARGE SCALE GENOMIC DNA]</scope>
    <source>
        <strain evidence="3">CCM 7043</strain>
    </source>
</reference>